<feature type="domain" description="Chalcone isomerase" evidence="2">
    <location>
        <begin position="17"/>
        <end position="188"/>
    </location>
</feature>
<dbReference type="EMBL" id="CP010554">
    <property type="protein sequence ID" value="AJP49688.1"/>
    <property type="molecule type" value="Genomic_DNA"/>
</dbReference>
<dbReference type="AlphaFoldDB" id="A0A0C5JCY8"/>
<gene>
    <name evidence="3" type="ORF">PG1C_13370</name>
</gene>
<organism evidence="3 4">
    <name type="scientific">Rugosibacter aromaticivorans</name>
    <dbReference type="NCBI Taxonomy" id="1565605"/>
    <lineage>
        <taxon>Bacteria</taxon>
        <taxon>Pseudomonadati</taxon>
        <taxon>Pseudomonadota</taxon>
        <taxon>Betaproteobacteria</taxon>
        <taxon>Nitrosomonadales</taxon>
        <taxon>Sterolibacteriaceae</taxon>
        <taxon>Rugosibacter</taxon>
    </lineage>
</organism>
<protein>
    <recommendedName>
        <fullName evidence="2">Chalcone isomerase domain-containing protein</fullName>
    </recommendedName>
</protein>
<evidence type="ECO:0000313" key="3">
    <source>
        <dbReference type="EMBL" id="AJP49688.1"/>
    </source>
</evidence>
<dbReference type="STRING" id="1565605.PG1C_13370"/>
<dbReference type="InterPro" id="IPR016088">
    <property type="entry name" value="Chalcone_isomerase_3-sand"/>
</dbReference>
<evidence type="ECO:0000313" key="4">
    <source>
        <dbReference type="Proteomes" id="UP000061603"/>
    </source>
</evidence>
<evidence type="ECO:0000259" key="2">
    <source>
        <dbReference type="Pfam" id="PF16036"/>
    </source>
</evidence>
<reference evidence="3 4" key="1">
    <citation type="journal article" date="2015" name="Genome Announc.">
        <title>Complete Genome Sequence of a Novel Bacterium within the Family Rhodocyclaceae That Degrades Polycyclic Aromatic Hydrocarbons.</title>
        <authorList>
            <person name="Singleton D.R."/>
            <person name="Dickey A.N."/>
            <person name="Scholl E.H."/>
            <person name="Wright F.A."/>
            <person name="Aitken M.D."/>
        </authorList>
    </citation>
    <scope>NUCLEOTIDE SEQUENCE [LARGE SCALE GENOMIC DNA]</scope>
    <source>
        <strain evidence="4">PG1-Ca6</strain>
    </source>
</reference>
<dbReference type="Gene3D" id="3.50.70.10">
    <property type="match status" value="1"/>
</dbReference>
<dbReference type="Pfam" id="PF16036">
    <property type="entry name" value="Chalcone_3"/>
    <property type="match status" value="1"/>
</dbReference>
<keyword evidence="1" id="KW-0732">Signal</keyword>
<sequence length="193" mass="20547">MICAVPALMAATPAFAAVTVAGVKFDEAAKVGAGDTVLNGAGVRGVFFLNAYAIGLYLPKKQTDAADAYQVKGAKRLRVVVLMESPAERLAQSLAKGIEKNHDTEAMARLKPRLDVFKAALLTIGTAHSGDVADFDWLPNEKDGVLRLTLNGKKQGEDIEGEDFYQALMTVWLGERPADHALKAALLGQVKAP</sequence>
<feature type="signal peptide" evidence="1">
    <location>
        <begin position="1"/>
        <end position="16"/>
    </location>
</feature>
<dbReference type="SUPFAM" id="SSF54626">
    <property type="entry name" value="Chalcone isomerase"/>
    <property type="match status" value="1"/>
</dbReference>
<dbReference type="GO" id="GO:0016872">
    <property type="term" value="F:intramolecular lyase activity"/>
    <property type="evidence" value="ECO:0007669"/>
    <property type="project" value="InterPro"/>
</dbReference>
<feature type="chain" id="PRO_5002186626" description="Chalcone isomerase domain-containing protein" evidence="1">
    <location>
        <begin position="17"/>
        <end position="193"/>
    </location>
</feature>
<dbReference type="InterPro" id="IPR036298">
    <property type="entry name" value="Chalcone_isomerase_sf"/>
</dbReference>
<dbReference type="KEGG" id="rbu:PG1C_13370"/>
<dbReference type="HOGENOM" id="CLU_102167_0_0_4"/>
<evidence type="ECO:0000256" key="1">
    <source>
        <dbReference type="SAM" id="SignalP"/>
    </source>
</evidence>
<proteinExistence type="predicted"/>
<accession>A0A0C5JCY8</accession>
<dbReference type="InterPro" id="IPR016087">
    <property type="entry name" value="Chalcone_isomerase"/>
</dbReference>
<keyword evidence="4" id="KW-1185">Reference proteome</keyword>
<name>A0A0C5JCY8_9PROT</name>
<dbReference type="Proteomes" id="UP000061603">
    <property type="component" value="Chromosome"/>
</dbReference>